<keyword evidence="4" id="KW-1185">Reference proteome</keyword>
<keyword evidence="1" id="KW-0472">Membrane</keyword>
<dbReference type="EMBL" id="CP019434">
    <property type="protein sequence ID" value="APZ43890.1"/>
    <property type="molecule type" value="Genomic_DNA"/>
</dbReference>
<feature type="transmembrane region" description="Helical" evidence="1">
    <location>
        <begin position="71"/>
        <end position="89"/>
    </location>
</feature>
<evidence type="ECO:0000259" key="2">
    <source>
        <dbReference type="Pfam" id="PF01578"/>
    </source>
</evidence>
<dbReference type="Pfam" id="PF01578">
    <property type="entry name" value="Cytochrom_C_asm"/>
    <property type="match status" value="1"/>
</dbReference>
<feature type="transmembrane region" description="Helical" evidence="1">
    <location>
        <begin position="214"/>
        <end position="232"/>
    </location>
</feature>
<dbReference type="GO" id="GO:0020037">
    <property type="term" value="F:heme binding"/>
    <property type="evidence" value="ECO:0007669"/>
    <property type="project" value="InterPro"/>
</dbReference>
<evidence type="ECO:0000256" key="1">
    <source>
        <dbReference type="SAM" id="Phobius"/>
    </source>
</evidence>
<dbReference type="RefSeq" id="WP_076837514.1">
    <property type="nucleotide sequence ID" value="NZ_CP019434.1"/>
</dbReference>
<feature type="transmembrane region" description="Helical" evidence="1">
    <location>
        <begin position="125"/>
        <end position="153"/>
    </location>
</feature>
<dbReference type="PANTHER" id="PTHR38034">
    <property type="entry name" value="INNER MEMBRANE PROTEIN YPJD"/>
    <property type="match status" value="1"/>
</dbReference>
<keyword evidence="1" id="KW-1133">Transmembrane helix</keyword>
<dbReference type="GO" id="GO:0017004">
    <property type="term" value="P:cytochrome complex assembly"/>
    <property type="evidence" value="ECO:0007669"/>
    <property type="project" value="InterPro"/>
</dbReference>
<feature type="transmembrane region" description="Helical" evidence="1">
    <location>
        <begin position="244"/>
        <end position="265"/>
    </location>
</feature>
<dbReference type="PANTHER" id="PTHR38034:SF1">
    <property type="entry name" value="INNER MEMBRANE PROTEIN YPJD"/>
    <property type="match status" value="1"/>
</dbReference>
<gene>
    <name evidence="3" type="ORF">BW247_12975</name>
</gene>
<evidence type="ECO:0000313" key="3">
    <source>
        <dbReference type="EMBL" id="APZ43890.1"/>
    </source>
</evidence>
<dbReference type="KEGG" id="afy:BW247_12975"/>
<sequence>MQLAVSLSAIVLYLICAAQIWRRFRARMAGDATGCGRNFAILWIAALILHGIALYTNIVTPHGLSLGITHAFSLVGWIVALMVLIALHSRPVEGLGLILLPFAALTIAAELVFPGQSILPHSGGIVLAIHVFISLLASSLFVIAALQAALLWYQDHRLRTHRPGGWLRALPPLQHTESILFQTIALGFILLTVGLITGMVFINQFFTMASPQRTLLFIASWVIFALLLLGRWRFGWRGRTAIRWTLTGFAILLIAYLSAEVLSVLA</sequence>
<accession>A0A1P8UJB9</accession>
<dbReference type="InterPro" id="IPR002541">
    <property type="entry name" value="Cyt_c_assembly"/>
</dbReference>
<dbReference type="OrthoDB" id="9780793at2"/>
<keyword evidence="1" id="KW-0812">Transmembrane</keyword>
<evidence type="ECO:0000313" key="4">
    <source>
        <dbReference type="Proteomes" id="UP000243807"/>
    </source>
</evidence>
<feature type="domain" description="Cytochrome c assembly protein" evidence="2">
    <location>
        <begin position="46"/>
        <end position="262"/>
    </location>
</feature>
<reference evidence="3 4" key="1">
    <citation type="submission" date="2017-01" db="EMBL/GenBank/DDBJ databases">
        <title>Draft sequence of Acidihalobacter ferrooxidans strain DSM 14175 (strain V8).</title>
        <authorList>
            <person name="Khaleque H.N."/>
            <person name="Ramsay J.P."/>
            <person name="Murphy R.J.T."/>
            <person name="Kaksonen A.H."/>
            <person name="Boxall N.J."/>
            <person name="Watkin E.L.J."/>
        </authorList>
    </citation>
    <scope>NUCLEOTIDE SEQUENCE [LARGE SCALE GENOMIC DNA]</scope>
    <source>
        <strain evidence="3 4">V8</strain>
    </source>
</reference>
<proteinExistence type="predicted"/>
<dbReference type="STRING" id="1765967.BW247_12975"/>
<protein>
    <recommendedName>
        <fullName evidence="2">Cytochrome c assembly protein domain-containing protein</fullName>
    </recommendedName>
</protein>
<dbReference type="Proteomes" id="UP000243807">
    <property type="component" value="Chromosome"/>
</dbReference>
<feature type="transmembrane region" description="Helical" evidence="1">
    <location>
        <begin position="179"/>
        <end position="202"/>
    </location>
</feature>
<organism evidence="3 4">
    <name type="scientific">Acidihalobacter ferrooxydans</name>
    <dbReference type="NCBI Taxonomy" id="1765967"/>
    <lineage>
        <taxon>Bacteria</taxon>
        <taxon>Pseudomonadati</taxon>
        <taxon>Pseudomonadota</taxon>
        <taxon>Gammaproteobacteria</taxon>
        <taxon>Chromatiales</taxon>
        <taxon>Ectothiorhodospiraceae</taxon>
        <taxon>Acidihalobacter</taxon>
    </lineage>
</organism>
<feature type="transmembrane region" description="Helical" evidence="1">
    <location>
        <begin position="95"/>
        <end position="113"/>
    </location>
</feature>
<dbReference type="InterPro" id="IPR052372">
    <property type="entry name" value="YpjD/HemX"/>
</dbReference>
<dbReference type="AlphaFoldDB" id="A0A1P8UJB9"/>
<name>A0A1P8UJB9_9GAMM</name>
<feature type="transmembrane region" description="Helical" evidence="1">
    <location>
        <begin position="41"/>
        <end position="59"/>
    </location>
</feature>